<evidence type="ECO:0000256" key="5">
    <source>
        <dbReference type="ARBA" id="ARBA00023054"/>
    </source>
</evidence>
<dbReference type="Pfam" id="PF17871">
    <property type="entry name" value="AAA_lid_9"/>
    <property type="match status" value="1"/>
</dbReference>
<sequence length="887" mass="98247">MMPNNFTLKSQEAIQTAHNIAVENGQQALEPIHLLSSLLGQDDGVVSAIVDKISPNKSELRGEVETILESLPSSSAQKQVGGLSQIYMSQQMANVLASAHKKSKSFSDDFISTEHLLLGLLSNKAVARLLLGYEITEESVMQALKGIRGNQRVDSPEPEGRYQALEKYGFNLTEAAQKGELDPIIGRDTEIRRVMQVLSRRTKNNPVLIGEAGVGKTAIVEGLAQRIVAGDVPELLQDKVIMALDIGAMVAGTKYRGEFEDRLKAVVKEIEASSGKMILFIDELHTLVGTGTTEGGSLDASNMLKPALARGKMRAIGATTLKEYQKHIEKDSALERRFQPIIVEEPTVDDTIAILRGIKEKYEVHHGVRISDPAIVAAAELSHRYITDRNLPDKAVDLIDEAGSALRMQIDSMPEELDLLKRDLMRYEIEQKALVKEEDKDSKARLKEIEKQIADLREKTGAFEGKWMNEKEKITAIQGIKSSIEKLRARAEMEERRGDLEKVAEIRYAEIPQEEQRLIKTEKELVKLQKERGLLKEVIGEEDVAAVVSRWTHIPVSKMLESEMEKLARMESVLSDRVVGQEEAIKAVSNALRRSRAGIGEEQRPIGSFMFLGPTGVGKTELARALAAFMFNDESALVRLDMSEYMEKHAVSKMIGSPPGYIGHDEGGQLTEIVRRKPYSVLLFDEIEKAHPDTFNILLQILEDGHLTDAKGRRVNFKNTVIIMTSNIGSDVILSSDTRLESMGFVDGEAEKEDTSAHKQVLGMLKDHFRPEFLNRVDEMIVFHSLTEADIAKIVELQLQIVSDRLKEQRDITLSVSATAKKLLAKEGFDPSFGARPLKRVIQSKILDPLAMSIITGEAPEGSTISIGAAGEEITIKGSKKKVKAMA</sequence>
<evidence type="ECO:0000313" key="13">
    <source>
        <dbReference type="Proteomes" id="UP000229385"/>
    </source>
</evidence>
<dbReference type="InterPro" id="IPR003593">
    <property type="entry name" value="AAA+_ATPase"/>
</dbReference>
<keyword evidence="2 8" id="KW-0677">Repeat</keyword>
<dbReference type="FunFam" id="3.40.50.300:FF:000025">
    <property type="entry name" value="ATP-dependent Clp protease subunit"/>
    <property type="match status" value="1"/>
</dbReference>
<dbReference type="GO" id="GO:0005524">
    <property type="term" value="F:ATP binding"/>
    <property type="evidence" value="ECO:0007669"/>
    <property type="project" value="UniProtKB-UniRule"/>
</dbReference>
<evidence type="ECO:0000256" key="6">
    <source>
        <dbReference type="ARBA" id="ARBA00023186"/>
    </source>
</evidence>
<accession>A0A2M7XDW9</accession>
<evidence type="ECO:0000256" key="1">
    <source>
        <dbReference type="ARBA" id="ARBA00008675"/>
    </source>
</evidence>
<dbReference type="InterPro" id="IPR003959">
    <property type="entry name" value="ATPase_AAA_core"/>
</dbReference>
<dbReference type="SUPFAM" id="SSF52540">
    <property type="entry name" value="P-loop containing nucleoside triphosphate hydrolases"/>
    <property type="match status" value="2"/>
</dbReference>
<evidence type="ECO:0000256" key="4">
    <source>
        <dbReference type="ARBA" id="ARBA00022840"/>
    </source>
</evidence>
<keyword evidence="4 9" id="KW-0067">ATP-binding</keyword>
<dbReference type="CDD" id="cd19499">
    <property type="entry name" value="RecA-like_ClpB_Hsp104-like"/>
    <property type="match status" value="1"/>
</dbReference>
<feature type="domain" description="Clp R" evidence="11">
    <location>
        <begin position="3"/>
        <end position="150"/>
    </location>
</feature>
<dbReference type="InterPro" id="IPR018368">
    <property type="entry name" value="ClpA/B_CS1"/>
</dbReference>
<dbReference type="SMART" id="SM00382">
    <property type="entry name" value="AAA"/>
    <property type="match status" value="2"/>
</dbReference>
<dbReference type="NCBIfam" id="TIGR03346">
    <property type="entry name" value="chaperone_ClpB"/>
    <property type="match status" value="1"/>
</dbReference>
<feature type="coiled-coil region" evidence="10">
    <location>
        <begin position="417"/>
        <end position="538"/>
    </location>
</feature>
<dbReference type="PROSITE" id="PS51903">
    <property type="entry name" value="CLP_R"/>
    <property type="match status" value="1"/>
</dbReference>
<comment type="subunit">
    <text evidence="10">Homohexamer; The oligomerization is ATP-dependent.</text>
</comment>
<dbReference type="PROSITE" id="PS00871">
    <property type="entry name" value="CLPAB_2"/>
    <property type="match status" value="1"/>
</dbReference>
<evidence type="ECO:0000313" key="12">
    <source>
        <dbReference type="EMBL" id="PJA46042.1"/>
    </source>
</evidence>
<dbReference type="Pfam" id="PF02861">
    <property type="entry name" value="Clp_N"/>
    <property type="match status" value="1"/>
</dbReference>
<dbReference type="Gene3D" id="1.10.8.60">
    <property type="match status" value="1"/>
</dbReference>
<comment type="similarity">
    <text evidence="1 9">Belongs to the ClpA/ClpB family.</text>
</comment>
<dbReference type="InterPro" id="IPR017730">
    <property type="entry name" value="Chaperonin_ClpB"/>
</dbReference>
<protein>
    <recommendedName>
        <fullName evidence="10">Chaperone protein ClpB</fullName>
    </recommendedName>
</protein>
<dbReference type="InterPro" id="IPR036628">
    <property type="entry name" value="Clp_N_dom_sf"/>
</dbReference>
<organism evidence="12 13">
    <name type="scientific">Candidatus Uhrbacteria bacterium CG_4_9_14_3_um_filter_50_9</name>
    <dbReference type="NCBI Taxonomy" id="1975035"/>
    <lineage>
        <taxon>Bacteria</taxon>
        <taxon>Candidatus Uhriibacteriota</taxon>
    </lineage>
</organism>
<comment type="caution">
    <text evidence="12">The sequence shown here is derived from an EMBL/GenBank/DDBJ whole genome shotgun (WGS) entry which is preliminary data.</text>
</comment>
<dbReference type="GO" id="GO:0016887">
    <property type="term" value="F:ATP hydrolysis activity"/>
    <property type="evidence" value="ECO:0007669"/>
    <property type="project" value="InterPro"/>
</dbReference>
<evidence type="ECO:0000259" key="11">
    <source>
        <dbReference type="PROSITE" id="PS51903"/>
    </source>
</evidence>
<comment type="function">
    <text evidence="10">Part of a stress-induced multi-chaperone system, it is involved in the recovery of the cell from heat-induced damage, in cooperation with DnaK, DnaJ and GrpE.</text>
</comment>
<dbReference type="GO" id="GO:0042026">
    <property type="term" value="P:protein refolding"/>
    <property type="evidence" value="ECO:0007669"/>
    <property type="project" value="UniProtKB-UniRule"/>
</dbReference>
<dbReference type="SUPFAM" id="SSF81923">
    <property type="entry name" value="Double Clp-N motif"/>
    <property type="match status" value="1"/>
</dbReference>
<dbReference type="CDD" id="cd00009">
    <property type="entry name" value="AAA"/>
    <property type="match status" value="1"/>
</dbReference>
<name>A0A2M7XDW9_9BACT</name>
<evidence type="ECO:0000256" key="3">
    <source>
        <dbReference type="ARBA" id="ARBA00022741"/>
    </source>
</evidence>
<dbReference type="AlphaFoldDB" id="A0A2M7XDW9"/>
<evidence type="ECO:0000256" key="8">
    <source>
        <dbReference type="PROSITE-ProRule" id="PRU01251"/>
    </source>
</evidence>
<dbReference type="PROSITE" id="PS00870">
    <property type="entry name" value="CLPAB_1"/>
    <property type="match status" value="1"/>
</dbReference>
<gene>
    <name evidence="10 12" type="primary">clpB</name>
    <name evidence="12" type="ORF">CO174_01065</name>
</gene>
<dbReference type="SMART" id="SM01086">
    <property type="entry name" value="ClpB_D2-small"/>
    <property type="match status" value="1"/>
</dbReference>
<dbReference type="Gene3D" id="3.40.50.300">
    <property type="entry name" value="P-loop containing nucleotide triphosphate hydrolases"/>
    <property type="match status" value="3"/>
</dbReference>
<keyword evidence="10" id="KW-0963">Cytoplasm</keyword>
<dbReference type="Proteomes" id="UP000229385">
    <property type="component" value="Unassembled WGS sequence"/>
</dbReference>
<evidence type="ECO:0000256" key="2">
    <source>
        <dbReference type="ARBA" id="ARBA00022737"/>
    </source>
</evidence>
<keyword evidence="6 9" id="KW-0143">Chaperone</keyword>
<dbReference type="InterPro" id="IPR027417">
    <property type="entry name" value="P-loop_NTPase"/>
</dbReference>
<keyword evidence="3 9" id="KW-0547">Nucleotide-binding</keyword>
<dbReference type="InterPro" id="IPR041546">
    <property type="entry name" value="ClpA/ClpB_AAA_lid"/>
</dbReference>
<dbReference type="InterPro" id="IPR019489">
    <property type="entry name" value="Clp_ATPase_C"/>
</dbReference>
<comment type="subunit">
    <text evidence="7">Homohexamer. The oligomerization is ATP-dependent.</text>
</comment>
<dbReference type="InterPro" id="IPR050130">
    <property type="entry name" value="ClpA_ClpB"/>
</dbReference>
<keyword evidence="10" id="KW-0346">Stress response</keyword>
<dbReference type="GO" id="GO:0034605">
    <property type="term" value="P:cellular response to heat"/>
    <property type="evidence" value="ECO:0007669"/>
    <property type="project" value="TreeGrafter"/>
</dbReference>
<keyword evidence="5 10" id="KW-0175">Coiled coil</keyword>
<dbReference type="PANTHER" id="PTHR11638:SF18">
    <property type="entry name" value="HEAT SHOCK PROTEIN 104"/>
    <property type="match status" value="1"/>
</dbReference>
<dbReference type="PANTHER" id="PTHR11638">
    <property type="entry name" value="ATP-DEPENDENT CLP PROTEASE"/>
    <property type="match status" value="1"/>
</dbReference>
<dbReference type="InterPro" id="IPR004176">
    <property type="entry name" value="Clp_R_N"/>
</dbReference>
<reference evidence="13" key="1">
    <citation type="submission" date="2017-09" db="EMBL/GenBank/DDBJ databases">
        <title>Depth-based differentiation of microbial function through sediment-hosted aquifers and enrichment of novel symbionts in the deep terrestrial subsurface.</title>
        <authorList>
            <person name="Probst A.J."/>
            <person name="Ladd B."/>
            <person name="Jarett J.K."/>
            <person name="Geller-Mcgrath D.E."/>
            <person name="Sieber C.M.K."/>
            <person name="Emerson J.B."/>
            <person name="Anantharaman K."/>
            <person name="Thomas B.C."/>
            <person name="Malmstrom R."/>
            <person name="Stieglmeier M."/>
            <person name="Klingl A."/>
            <person name="Woyke T."/>
            <person name="Ryan C.M."/>
            <person name="Banfield J.F."/>
        </authorList>
    </citation>
    <scope>NUCLEOTIDE SEQUENCE [LARGE SCALE GENOMIC DNA]</scope>
</reference>
<dbReference type="Pfam" id="PF00004">
    <property type="entry name" value="AAA"/>
    <property type="match status" value="1"/>
</dbReference>
<dbReference type="EMBL" id="PFWU01000012">
    <property type="protein sequence ID" value="PJA46042.1"/>
    <property type="molecule type" value="Genomic_DNA"/>
</dbReference>
<proteinExistence type="inferred from homology"/>
<dbReference type="Pfam" id="PF10431">
    <property type="entry name" value="ClpB_D2-small"/>
    <property type="match status" value="1"/>
</dbReference>
<dbReference type="FunFam" id="3.40.50.300:FF:000120">
    <property type="entry name" value="ATP-dependent chaperone ClpB"/>
    <property type="match status" value="1"/>
</dbReference>
<dbReference type="PRINTS" id="PR00300">
    <property type="entry name" value="CLPPROTEASEA"/>
</dbReference>
<dbReference type="GO" id="GO:0005737">
    <property type="term" value="C:cytoplasm"/>
    <property type="evidence" value="ECO:0007669"/>
    <property type="project" value="UniProtKB-SubCell"/>
</dbReference>
<dbReference type="InterPro" id="IPR001270">
    <property type="entry name" value="ClpA/B"/>
</dbReference>
<dbReference type="InterPro" id="IPR028299">
    <property type="entry name" value="ClpA/B_CS2"/>
</dbReference>
<evidence type="ECO:0000256" key="9">
    <source>
        <dbReference type="RuleBase" id="RU004432"/>
    </source>
</evidence>
<evidence type="ECO:0000256" key="10">
    <source>
        <dbReference type="RuleBase" id="RU362034"/>
    </source>
</evidence>
<evidence type="ECO:0000256" key="7">
    <source>
        <dbReference type="ARBA" id="ARBA00026057"/>
    </source>
</evidence>
<dbReference type="Pfam" id="PF07724">
    <property type="entry name" value="AAA_2"/>
    <property type="match status" value="1"/>
</dbReference>
<comment type="subcellular location">
    <subcellularLocation>
        <location evidence="10">Cytoplasm</location>
    </subcellularLocation>
</comment>
<dbReference type="Gene3D" id="1.10.1780.10">
    <property type="entry name" value="Clp, N-terminal domain"/>
    <property type="match status" value="1"/>
</dbReference>
<dbReference type="FunFam" id="3.40.50.300:FF:000010">
    <property type="entry name" value="Chaperone clpB 1, putative"/>
    <property type="match status" value="1"/>
</dbReference>